<dbReference type="EC" id="2.1.-.-" evidence="4"/>
<feature type="transmembrane region" description="Helical" evidence="2">
    <location>
        <begin position="349"/>
        <end position="370"/>
    </location>
</feature>
<dbReference type="GO" id="GO:0016747">
    <property type="term" value="F:acyltransferase activity, transferring groups other than amino-acyl groups"/>
    <property type="evidence" value="ECO:0007669"/>
    <property type="project" value="InterPro"/>
</dbReference>
<dbReference type="PANTHER" id="PTHR36927">
    <property type="entry name" value="BLR4337 PROTEIN"/>
    <property type="match status" value="1"/>
</dbReference>
<feature type="transmembrane region" description="Helical" evidence="2">
    <location>
        <begin position="21"/>
        <end position="43"/>
    </location>
</feature>
<dbReference type="RefSeq" id="WP_148596956.1">
    <property type="nucleotide sequence ID" value="NZ_CP042997.1"/>
</dbReference>
<evidence type="ECO:0000259" key="3">
    <source>
        <dbReference type="Pfam" id="PF01757"/>
    </source>
</evidence>
<keyword evidence="5" id="KW-1185">Reference proteome</keyword>
<dbReference type="InterPro" id="IPR002656">
    <property type="entry name" value="Acyl_transf_3_dom"/>
</dbReference>
<feature type="transmembrane region" description="Helical" evidence="2">
    <location>
        <begin position="382"/>
        <end position="404"/>
    </location>
</feature>
<keyword evidence="2" id="KW-0812">Transmembrane</keyword>
<feature type="transmembrane region" description="Helical" evidence="2">
    <location>
        <begin position="234"/>
        <end position="256"/>
    </location>
</feature>
<feature type="transmembrane region" description="Helical" evidence="2">
    <location>
        <begin position="424"/>
        <end position="442"/>
    </location>
</feature>
<dbReference type="PANTHER" id="PTHR36927:SF1">
    <property type="entry name" value="MDO-LIKE PROTEIN"/>
    <property type="match status" value="1"/>
</dbReference>
<evidence type="ECO:0000313" key="4">
    <source>
        <dbReference type="EMBL" id="QEH37392.1"/>
    </source>
</evidence>
<keyword evidence="2" id="KW-1133">Transmembrane helix</keyword>
<feature type="transmembrane region" description="Helical" evidence="2">
    <location>
        <begin position="276"/>
        <end position="300"/>
    </location>
</feature>
<keyword evidence="2" id="KW-0472">Membrane</keyword>
<feature type="region of interest" description="Disordered" evidence="1">
    <location>
        <begin position="122"/>
        <end position="208"/>
    </location>
</feature>
<organism evidence="4 5">
    <name type="scientific">Aquisphaera giovannonii</name>
    <dbReference type="NCBI Taxonomy" id="406548"/>
    <lineage>
        <taxon>Bacteria</taxon>
        <taxon>Pseudomonadati</taxon>
        <taxon>Planctomycetota</taxon>
        <taxon>Planctomycetia</taxon>
        <taxon>Isosphaerales</taxon>
        <taxon>Isosphaeraceae</taxon>
        <taxon>Aquisphaera</taxon>
    </lineage>
</organism>
<dbReference type="KEGG" id="agv:OJF2_59830"/>
<feature type="compositionally biased region" description="Low complexity" evidence="1">
    <location>
        <begin position="491"/>
        <end position="502"/>
    </location>
</feature>
<dbReference type="EMBL" id="CP042997">
    <property type="protein sequence ID" value="QEH37392.1"/>
    <property type="molecule type" value="Genomic_DNA"/>
</dbReference>
<feature type="transmembrane region" description="Helical" evidence="2">
    <location>
        <begin position="320"/>
        <end position="337"/>
    </location>
</feature>
<feature type="domain" description="Acyltransferase 3" evidence="3">
    <location>
        <begin position="11"/>
        <end position="467"/>
    </location>
</feature>
<dbReference type="OrthoDB" id="7375713at2"/>
<feature type="compositionally biased region" description="Low complexity" evidence="1">
    <location>
        <begin position="174"/>
        <end position="190"/>
    </location>
</feature>
<evidence type="ECO:0000256" key="1">
    <source>
        <dbReference type="SAM" id="MobiDB-lite"/>
    </source>
</evidence>
<feature type="compositionally biased region" description="Pro residues" evidence="1">
    <location>
        <begin position="191"/>
        <end position="200"/>
    </location>
</feature>
<dbReference type="AlphaFoldDB" id="A0A5B9W9Y8"/>
<feature type="region of interest" description="Disordered" evidence="1">
    <location>
        <begin position="490"/>
        <end position="542"/>
    </location>
</feature>
<name>A0A5B9W9Y8_9BACT</name>
<dbReference type="Proteomes" id="UP000324233">
    <property type="component" value="Chromosome"/>
</dbReference>
<reference evidence="4 5" key="1">
    <citation type="submission" date="2019-08" db="EMBL/GenBank/DDBJ databases">
        <title>Deep-cultivation of Planctomycetes and their phenomic and genomic characterization uncovers novel biology.</title>
        <authorList>
            <person name="Wiegand S."/>
            <person name="Jogler M."/>
            <person name="Boedeker C."/>
            <person name="Pinto D."/>
            <person name="Vollmers J."/>
            <person name="Rivas-Marin E."/>
            <person name="Kohn T."/>
            <person name="Peeters S.H."/>
            <person name="Heuer A."/>
            <person name="Rast P."/>
            <person name="Oberbeckmann S."/>
            <person name="Bunk B."/>
            <person name="Jeske O."/>
            <person name="Meyerdierks A."/>
            <person name="Storesund J.E."/>
            <person name="Kallscheuer N."/>
            <person name="Luecker S."/>
            <person name="Lage O.M."/>
            <person name="Pohl T."/>
            <person name="Merkel B.J."/>
            <person name="Hornburger P."/>
            <person name="Mueller R.-W."/>
            <person name="Bruemmer F."/>
            <person name="Labrenz M."/>
            <person name="Spormann A.M."/>
            <person name="Op den Camp H."/>
            <person name="Overmann J."/>
            <person name="Amann R."/>
            <person name="Jetten M.S.M."/>
            <person name="Mascher T."/>
            <person name="Medema M.H."/>
            <person name="Devos D.P."/>
            <person name="Kaster A.-K."/>
            <person name="Ovreas L."/>
            <person name="Rohde M."/>
            <person name="Galperin M.Y."/>
            <person name="Jogler C."/>
        </authorList>
    </citation>
    <scope>NUCLEOTIDE SEQUENCE [LARGE SCALE GENOMIC DNA]</scope>
    <source>
        <strain evidence="4 5">OJF2</strain>
    </source>
</reference>
<evidence type="ECO:0000313" key="5">
    <source>
        <dbReference type="Proteomes" id="UP000324233"/>
    </source>
</evidence>
<dbReference type="InterPro" id="IPR050623">
    <property type="entry name" value="Glucan_succinyl_AcylTrfase"/>
</dbReference>
<accession>A0A5B9W9Y8</accession>
<evidence type="ECO:0000256" key="2">
    <source>
        <dbReference type="SAM" id="Phobius"/>
    </source>
</evidence>
<proteinExistence type="predicted"/>
<gene>
    <name evidence="4" type="primary">mdoC_2</name>
    <name evidence="4" type="ORF">OJF2_59830</name>
</gene>
<protein>
    <submittedName>
        <fullName evidence="4">Glucans biosynthesis protein C</fullName>
        <ecNumber evidence="4">2.1.-.-</ecNumber>
    </submittedName>
</protein>
<feature type="transmembrane region" description="Helical" evidence="2">
    <location>
        <begin position="92"/>
        <end position="112"/>
    </location>
</feature>
<feature type="transmembrane region" description="Helical" evidence="2">
    <location>
        <begin position="63"/>
        <end position="80"/>
    </location>
</feature>
<keyword evidence="4" id="KW-0808">Transferase</keyword>
<feature type="transmembrane region" description="Helical" evidence="2">
    <location>
        <begin position="448"/>
        <end position="470"/>
    </location>
</feature>
<sequence>MNQTIPSSRHHSLDCVRASAMLLGVYYHAILFAGMVGGGGPFGPPGMAGGAGSMLFQEWLHSFRMPLFFLVSGFLCRMMYRKYGPRRYLERRWWRIGVPLLVGVFTFVPLYLVTMQLIGGGPGGPPPGPRGGAGPDWSGPGAPPPGGRDMPGRSGREGPGGPGMSRPPGPPPAWGMEAGPSESLRGAGEPPGAPGGPGGPPGGLGGGPFGPPGVVSQWLFGAYARYFTLQHLWFLWYLLVFATFTPAAAGLAEWAIGRRVPGLLDRASEALLRLDLLPLALALVGAPTLRLAGGGFGGWSLGLAAGIGRGFPDFVFHPEWDMPFYLCDFLVGWWLHRERAGLAQVAARWLPSLAIGTAAHAAAGFLSMAYGRRTTLPSYAFIQAAGYSLYAVGSAYTAFGFLGFFQRYLDRPTRAGRYLADTAFWIYLVHQPLLLPVLKVIVPLGLPWWLQALAASTLASAAALVLYELVVKPTPLVALFGPARASKLAQASSESASDRSGGSAEGEGPGEDRSPPIAEGDPGYNLERLGVEPEAGARASLG</sequence>
<dbReference type="Pfam" id="PF01757">
    <property type="entry name" value="Acyl_transf_3"/>
    <property type="match status" value="1"/>
</dbReference>